<dbReference type="OrthoDB" id="10250282at2759"/>
<organism evidence="2 3">
    <name type="scientific">Thermothelomyces thermophilus (strain ATCC 42464 / BCRC 31852 / DSM 1799)</name>
    <name type="common">Sporotrichum thermophile</name>
    <dbReference type="NCBI Taxonomy" id="573729"/>
    <lineage>
        <taxon>Eukaryota</taxon>
        <taxon>Fungi</taxon>
        <taxon>Dikarya</taxon>
        <taxon>Ascomycota</taxon>
        <taxon>Pezizomycotina</taxon>
        <taxon>Sordariomycetes</taxon>
        <taxon>Sordariomycetidae</taxon>
        <taxon>Sordariales</taxon>
        <taxon>Chaetomiaceae</taxon>
        <taxon>Thermothelomyces</taxon>
    </lineage>
</organism>
<dbReference type="VEuPathDB" id="FungiDB:MYCTH_2307872"/>
<dbReference type="InParanoid" id="G2QIH5"/>
<dbReference type="HOGENOM" id="CLU_2998109_0_0_1"/>
<dbReference type="Proteomes" id="UP000007322">
    <property type="component" value="Chromosome 5"/>
</dbReference>
<keyword evidence="3" id="KW-1185">Reference proteome</keyword>
<evidence type="ECO:0000313" key="3">
    <source>
        <dbReference type="Proteomes" id="UP000007322"/>
    </source>
</evidence>
<proteinExistence type="predicted"/>
<accession>G2QIH5</accession>
<reference evidence="2 3" key="1">
    <citation type="journal article" date="2011" name="Nat. Biotechnol.">
        <title>Comparative genomic analysis of the thermophilic biomass-degrading fungi Myceliophthora thermophila and Thielavia terrestris.</title>
        <authorList>
            <person name="Berka R.M."/>
            <person name="Grigoriev I.V."/>
            <person name="Otillar R."/>
            <person name="Salamov A."/>
            <person name="Grimwood J."/>
            <person name="Reid I."/>
            <person name="Ishmael N."/>
            <person name="John T."/>
            <person name="Darmond C."/>
            <person name="Moisan M.-C."/>
            <person name="Henrissat B."/>
            <person name="Coutinho P.M."/>
            <person name="Lombard V."/>
            <person name="Natvig D.O."/>
            <person name="Lindquist E."/>
            <person name="Schmutz J."/>
            <person name="Lucas S."/>
            <person name="Harris P."/>
            <person name="Powlowski J."/>
            <person name="Bellemare A."/>
            <person name="Taylor D."/>
            <person name="Butler G."/>
            <person name="de Vries R.P."/>
            <person name="Allijn I.E."/>
            <person name="van den Brink J."/>
            <person name="Ushinsky S."/>
            <person name="Storms R."/>
            <person name="Powell A.J."/>
            <person name="Paulsen I.T."/>
            <person name="Elbourne L.D.H."/>
            <person name="Baker S.E."/>
            <person name="Magnuson J."/>
            <person name="LaBoissiere S."/>
            <person name="Clutterbuck A.J."/>
            <person name="Martinez D."/>
            <person name="Wogulis M."/>
            <person name="de Leon A.L."/>
            <person name="Rey M.W."/>
            <person name="Tsang A."/>
        </authorList>
    </citation>
    <scope>NUCLEOTIDE SEQUENCE [LARGE SCALE GENOMIC DNA]</scope>
    <source>
        <strain evidence="3">ATCC 42464 / BCRC 31852 / DSM 1799</strain>
    </source>
</reference>
<evidence type="ECO:0000313" key="2">
    <source>
        <dbReference type="EMBL" id="AEO59507.1"/>
    </source>
</evidence>
<gene>
    <name evidence="2" type="ORF">MYCTH_2307872</name>
</gene>
<dbReference type="AlphaFoldDB" id="G2QIH5"/>
<protein>
    <submittedName>
        <fullName evidence="2">Uncharacterized protein</fullName>
    </submittedName>
</protein>
<dbReference type="GeneID" id="11506450"/>
<name>G2QIH5_THET4</name>
<sequence length="57" mass="6105">MFSTDCGTWVSFTGVVYSTQPLDQFVLEVDAAGGGGERRESGAEGVNEEIKGSYIKQ</sequence>
<dbReference type="KEGG" id="mtm:MYCTH_2307872"/>
<dbReference type="EMBL" id="CP003006">
    <property type="protein sequence ID" value="AEO59507.1"/>
    <property type="molecule type" value="Genomic_DNA"/>
</dbReference>
<dbReference type="RefSeq" id="XP_003664752.1">
    <property type="nucleotide sequence ID" value="XM_003664704.1"/>
</dbReference>
<feature type="region of interest" description="Disordered" evidence="1">
    <location>
        <begin position="33"/>
        <end position="57"/>
    </location>
</feature>
<evidence type="ECO:0000256" key="1">
    <source>
        <dbReference type="SAM" id="MobiDB-lite"/>
    </source>
</evidence>